<feature type="DNA-binding region" description="H-T-H motif" evidence="2">
    <location>
        <begin position="28"/>
        <end position="47"/>
    </location>
</feature>
<keyword evidence="1 2" id="KW-0238">DNA-binding</keyword>
<dbReference type="PRINTS" id="PR00455">
    <property type="entry name" value="HTHTETR"/>
</dbReference>
<dbReference type="Gene3D" id="1.10.357.10">
    <property type="entry name" value="Tetracycline Repressor, domain 2"/>
    <property type="match status" value="1"/>
</dbReference>
<evidence type="ECO:0000256" key="1">
    <source>
        <dbReference type="ARBA" id="ARBA00023125"/>
    </source>
</evidence>
<comment type="caution">
    <text evidence="4">The sequence shown here is derived from an EMBL/GenBank/DDBJ whole genome shotgun (WGS) entry which is preliminary data.</text>
</comment>
<dbReference type="PANTHER" id="PTHR43479:SF11">
    <property type="entry name" value="ACREF_ENVCD OPERON REPRESSOR-RELATED"/>
    <property type="match status" value="1"/>
</dbReference>
<dbReference type="PROSITE" id="PS50977">
    <property type="entry name" value="HTH_TETR_2"/>
    <property type="match status" value="1"/>
</dbReference>
<evidence type="ECO:0000313" key="4">
    <source>
        <dbReference type="EMBL" id="GGF90815.1"/>
    </source>
</evidence>
<dbReference type="InterPro" id="IPR001647">
    <property type="entry name" value="HTH_TetR"/>
</dbReference>
<dbReference type="SUPFAM" id="SSF48498">
    <property type="entry name" value="Tetracyclin repressor-like, C-terminal domain"/>
    <property type="match status" value="1"/>
</dbReference>
<evidence type="ECO:0000313" key="5">
    <source>
        <dbReference type="Proteomes" id="UP000605253"/>
    </source>
</evidence>
<proteinExistence type="predicted"/>
<organism evidence="4 5">
    <name type="scientific">Marinicella pacifica</name>
    <dbReference type="NCBI Taxonomy" id="1171543"/>
    <lineage>
        <taxon>Bacteria</taxon>
        <taxon>Pseudomonadati</taxon>
        <taxon>Pseudomonadota</taxon>
        <taxon>Gammaproteobacteria</taxon>
        <taxon>Lysobacterales</taxon>
        <taxon>Marinicellaceae</taxon>
        <taxon>Marinicella</taxon>
    </lineage>
</organism>
<dbReference type="PANTHER" id="PTHR43479">
    <property type="entry name" value="ACREF/ENVCD OPERON REPRESSOR-RELATED"/>
    <property type="match status" value="1"/>
</dbReference>
<evidence type="ECO:0000256" key="2">
    <source>
        <dbReference type="PROSITE-ProRule" id="PRU00335"/>
    </source>
</evidence>
<protein>
    <recommendedName>
        <fullName evidence="3">HTH tetR-type domain-containing protein</fullName>
    </recommendedName>
</protein>
<evidence type="ECO:0000259" key="3">
    <source>
        <dbReference type="PROSITE" id="PS50977"/>
    </source>
</evidence>
<keyword evidence="5" id="KW-1185">Reference proteome</keyword>
<dbReference type="Proteomes" id="UP000605253">
    <property type="component" value="Unassembled WGS sequence"/>
</dbReference>
<feature type="domain" description="HTH tetR-type" evidence="3">
    <location>
        <begin position="5"/>
        <end position="65"/>
    </location>
</feature>
<reference evidence="4" key="2">
    <citation type="submission" date="2020-09" db="EMBL/GenBank/DDBJ databases">
        <authorList>
            <person name="Sun Q."/>
            <person name="Zhou Y."/>
        </authorList>
    </citation>
    <scope>NUCLEOTIDE SEQUENCE</scope>
    <source>
        <strain evidence="4">CGMCC 1.12181</strain>
    </source>
</reference>
<sequence>MNPSITKKEAILDAALTLFAEHGFAHVSVAMIAEQSDVTKSLIFHHFGNKEQLWDEVKQHYFNQYAQTQEILFEQEKNPLTLIEKSMRNYFNFIKQNPLVARFFSYAHLDNDAGCGDLDRPLFQQGEFLIKSAQEQGLIRPGINPSVLIMTFINGINQYFVARCRFEQWDAAIYRDDDTFMNHFIALLMKGIKP</sequence>
<dbReference type="AlphaFoldDB" id="A0A917CL24"/>
<name>A0A917CL24_9GAMM</name>
<reference evidence="4" key="1">
    <citation type="journal article" date="2014" name="Int. J. Syst. Evol. Microbiol.">
        <title>Complete genome sequence of Corynebacterium casei LMG S-19264T (=DSM 44701T), isolated from a smear-ripened cheese.</title>
        <authorList>
            <consortium name="US DOE Joint Genome Institute (JGI-PGF)"/>
            <person name="Walter F."/>
            <person name="Albersmeier A."/>
            <person name="Kalinowski J."/>
            <person name="Ruckert C."/>
        </authorList>
    </citation>
    <scope>NUCLEOTIDE SEQUENCE</scope>
    <source>
        <strain evidence="4">CGMCC 1.12181</strain>
    </source>
</reference>
<dbReference type="Gene3D" id="1.10.10.60">
    <property type="entry name" value="Homeodomain-like"/>
    <property type="match status" value="1"/>
</dbReference>
<dbReference type="InterPro" id="IPR009057">
    <property type="entry name" value="Homeodomain-like_sf"/>
</dbReference>
<dbReference type="SUPFAM" id="SSF46689">
    <property type="entry name" value="Homeodomain-like"/>
    <property type="match status" value="1"/>
</dbReference>
<dbReference type="RefSeq" id="WP_188364585.1">
    <property type="nucleotide sequence ID" value="NZ_BAABJF010000017.1"/>
</dbReference>
<dbReference type="GO" id="GO:0003677">
    <property type="term" value="F:DNA binding"/>
    <property type="evidence" value="ECO:0007669"/>
    <property type="project" value="UniProtKB-UniRule"/>
</dbReference>
<dbReference type="InterPro" id="IPR036271">
    <property type="entry name" value="Tet_transcr_reg_TetR-rel_C_sf"/>
</dbReference>
<dbReference type="InterPro" id="IPR050624">
    <property type="entry name" value="HTH-type_Tx_Regulator"/>
</dbReference>
<dbReference type="EMBL" id="BMEO01000003">
    <property type="protein sequence ID" value="GGF90815.1"/>
    <property type="molecule type" value="Genomic_DNA"/>
</dbReference>
<gene>
    <name evidence="4" type="ORF">GCM10011365_09940</name>
</gene>
<dbReference type="Pfam" id="PF00440">
    <property type="entry name" value="TetR_N"/>
    <property type="match status" value="1"/>
</dbReference>
<accession>A0A917CL24</accession>